<feature type="transmembrane region" description="Helical" evidence="2">
    <location>
        <begin position="862"/>
        <end position="881"/>
    </location>
</feature>
<dbReference type="Proteomes" id="UP000295357">
    <property type="component" value="Unassembled WGS sequence"/>
</dbReference>
<keyword evidence="2" id="KW-1133">Transmembrane helix</keyword>
<evidence type="ECO:0000256" key="3">
    <source>
        <dbReference type="SAM" id="SignalP"/>
    </source>
</evidence>
<dbReference type="AlphaFoldDB" id="A0A4R6NDM7"/>
<feature type="compositionally biased region" description="Low complexity" evidence="1">
    <location>
        <begin position="239"/>
        <end position="282"/>
    </location>
</feature>
<feature type="region of interest" description="Disordered" evidence="1">
    <location>
        <begin position="34"/>
        <end position="92"/>
    </location>
</feature>
<feature type="compositionally biased region" description="Low complexity" evidence="1">
    <location>
        <begin position="83"/>
        <end position="92"/>
    </location>
</feature>
<evidence type="ECO:0000313" key="5">
    <source>
        <dbReference type="Proteomes" id="UP000295357"/>
    </source>
</evidence>
<feature type="compositionally biased region" description="Low complexity" evidence="1">
    <location>
        <begin position="360"/>
        <end position="381"/>
    </location>
</feature>
<proteinExistence type="predicted"/>
<keyword evidence="3" id="KW-0732">Signal</keyword>
<comment type="caution">
    <text evidence="4">The sequence shown here is derived from an EMBL/GenBank/DDBJ whole genome shotgun (WGS) entry which is preliminary data.</text>
</comment>
<accession>A0A4R6NDM7</accession>
<feature type="signal peptide" evidence="3">
    <location>
        <begin position="1"/>
        <end position="21"/>
    </location>
</feature>
<protein>
    <submittedName>
        <fullName evidence="4">Uncharacterized protein</fullName>
    </submittedName>
</protein>
<feature type="transmembrane region" description="Helical" evidence="2">
    <location>
        <begin position="833"/>
        <end position="850"/>
    </location>
</feature>
<organism evidence="4 5">
    <name type="scientific">Roseateles asaccharophilus</name>
    <dbReference type="NCBI Taxonomy" id="582607"/>
    <lineage>
        <taxon>Bacteria</taxon>
        <taxon>Pseudomonadati</taxon>
        <taxon>Pseudomonadota</taxon>
        <taxon>Betaproteobacteria</taxon>
        <taxon>Burkholderiales</taxon>
        <taxon>Sphaerotilaceae</taxon>
        <taxon>Roseateles</taxon>
    </lineage>
</organism>
<gene>
    <name evidence="4" type="ORF">DFR39_102329</name>
</gene>
<feature type="compositionally biased region" description="Low complexity" evidence="1">
    <location>
        <begin position="34"/>
        <end position="61"/>
    </location>
</feature>
<evidence type="ECO:0000313" key="4">
    <source>
        <dbReference type="EMBL" id="TDP11943.1"/>
    </source>
</evidence>
<keyword evidence="2" id="KW-0472">Membrane</keyword>
<evidence type="ECO:0000256" key="2">
    <source>
        <dbReference type="SAM" id="Phobius"/>
    </source>
</evidence>
<dbReference type="Gene3D" id="2.60.40.10">
    <property type="entry name" value="Immunoglobulins"/>
    <property type="match status" value="1"/>
</dbReference>
<keyword evidence="2" id="KW-0812">Transmembrane</keyword>
<feature type="region of interest" description="Disordered" evidence="1">
    <location>
        <begin position="228"/>
        <end position="289"/>
    </location>
</feature>
<keyword evidence="5" id="KW-1185">Reference proteome</keyword>
<dbReference type="EMBL" id="SNXE01000002">
    <property type="protein sequence ID" value="TDP11943.1"/>
    <property type="molecule type" value="Genomic_DNA"/>
</dbReference>
<dbReference type="RefSeq" id="WP_133602705.1">
    <property type="nucleotide sequence ID" value="NZ_JAUFPJ010000002.1"/>
</dbReference>
<dbReference type="Pfam" id="PF05345">
    <property type="entry name" value="He_PIG"/>
    <property type="match status" value="1"/>
</dbReference>
<reference evidence="4 5" key="1">
    <citation type="submission" date="2019-03" db="EMBL/GenBank/DDBJ databases">
        <title>Genomic Encyclopedia of Type Strains, Phase IV (KMG-IV): sequencing the most valuable type-strain genomes for metagenomic binning, comparative biology and taxonomic classification.</title>
        <authorList>
            <person name="Goeker M."/>
        </authorList>
    </citation>
    <scope>NUCLEOTIDE SEQUENCE [LARGE SCALE GENOMIC DNA]</scope>
    <source>
        <strain evidence="4 5">DSM 25082</strain>
    </source>
</reference>
<dbReference type="OrthoDB" id="8540209at2"/>
<dbReference type="InterPro" id="IPR013783">
    <property type="entry name" value="Ig-like_fold"/>
</dbReference>
<feature type="chain" id="PRO_5020852766" evidence="3">
    <location>
        <begin position="22"/>
        <end position="888"/>
    </location>
</feature>
<sequence length="888" mass="95192">MSRTRRLRLALPLGLSLLLLAATSAPTELAPRPASAASAASAPNSAPAAPTSAAASAATPPGQVQDCGPLTRTSPPSEPPLPLSLAPPNQALPSARAGRSYKALLFAQGGSRPYVFGLSDGQLPPGIRMDRDGRLCGLPEREGRYAFSVLLTDANGRQASQSYVLRVLGVTDAKPAAGAASQALPAVPTVPGLVGVNPATTTVPEPADARTAIVYRLQAAQLDALLAADDNSGGDKSGSETGSSSTGTVDGATPPAAASSAPAPTASAPAAPTPPAASAGPTPERPAGLVWSEPQHKQLLQWLGPLLEREYPTRDLFLAAVDAQRCEHSRSLIKASAQQRGESEPPAEALARLCQPPPAGAAASAAKLGGPPKAPGRAATPTVKTSAPKPKALEPGQIPWEDLPDWLLPPVLREWLAQAARRTVSLTPAQPLNWQAVPGCDCLSERSQGLVYAVYPAWNAVGADPQTLDFSLLHRLSFMGLSFNAQGLDYRYLNPTGSGSAQRRDLLQESEFIRLAKHYGTQVDFMLYQRHWDFLLTEASAQREALLTQMLTQVPQQARELIDRPLPGLPARLKAALPLFGHTQHLGDGLSVFFDELPQGEGTRPELAGRIADFYPRFVRALAESLYRNPGRRYALNLVLTEAQLRAGQPATVDQLFRLMLEVEKPEVREGRIADSGGDYRSRTNVELRFMVLLPEPSRESKKRLRDLVERSPHLQGSNRRAMLRSIVPVRLLPGASEEQFRDDLVYFQDNFAGVGFWPAPLQGENFSDRDQRLVRTTLVGSPPNALSAAVCGWVCPNRWPLRLAFDVLLLVGLLVGVALTLHCGWRMRWGRYALLAGVAPFLLGAALLHCDPALRSLRDGNAQLILAIAIPVLLALRVLLRSRVEKP</sequence>
<evidence type="ECO:0000256" key="1">
    <source>
        <dbReference type="SAM" id="MobiDB-lite"/>
    </source>
</evidence>
<feature type="transmembrane region" description="Helical" evidence="2">
    <location>
        <begin position="804"/>
        <end position="826"/>
    </location>
</feature>
<feature type="region of interest" description="Disordered" evidence="1">
    <location>
        <begin position="358"/>
        <end position="395"/>
    </location>
</feature>
<name>A0A4R6NDM7_9BURK</name>